<proteinExistence type="predicted"/>
<dbReference type="AlphaFoldDB" id="A0A8K0K657"/>
<dbReference type="InterPro" id="IPR025927">
    <property type="entry name" value="Znf_KANL2-like"/>
</dbReference>
<reference evidence="4" key="2">
    <citation type="submission" date="2017-10" db="EMBL/GenBank/DDBJ databases">
        <title>Ladona fulva Genome sequencing and assembly.</title>
        <authorList>
            <person name="Murali S."/>
            <person name="Richards S."/>
            <person name="Bandaranaike D."/>
            <person name="Bellair M."/>
            <person name="Blankenburg K."/>
            <person name="Chao H."/>
            <person name="Dinh H."/>
            <person name="Doddapaneni H."/>
            <person name="Dugan-Rocha S."/>
            <person name="Elkadiri S."/>
            <person name="Gnanaolivu R."/>
            <person name="Hernandez B."/>
            <person name="Skinner E."/>
            <person name="Javaid M."/>
            <person name="Lee S."/>
            <person name="Li M."/>
            <person name="Ming W."/>
            <person name="Munidasa M."/>
            <person name="Muniz J."/>
            <person name="Nguyen L."/>
            <person name="Hughes D."/>
            <person name="Osuji N."/>
            <person name="Pu L.-L."/>
            <person name="Puazo M."/>
            <person name="Qu C."/>
            <person name="Quiroz J."/>
            <person name="Raj R."/>
            <person name="Weissenberger G."/>
            <person name="Xin Y."/>
            <person name="Zou X."/>
            <person name="Han Y."/>
            <person name="Worley K."/>
            <person name="Muzny D."/>
            <person name="Gibbs R."/>
        </authorList>
    </citation>
    <scope>NUCLEOTIDE SEQUENCE</scope>
    <source>
        <strain evidence="4">Sampled in the wild</strain>
    </source>
</reference>
<gene>
    <name evidence="4" type="ORF">J437_LFUL009565</name>
</gene>
<dbReference type="Proteomes" id="UP000792457">
    <property type="component" value="Unassembled WGS sequence"/>
</dbReference>
<accession>A0A8K0K657</accession>
<comment type="caution">
    <text evidence="4">The sequence shown here is derived from an EMBL/GenBank/DDBJ whole genome shotgun (WGS) entry which is preliminary data.</text>
</comment>
<evidence type="ECO:0000313" key="5">
    <source>
        <dbReference type="Proteomes" id="UP000792457"/>
    </source>
</evidence>
<protein>
    <recommendedName>
        <fullName evidence="3">KANL2-like probable zinc-finger domain-containing protein</fullName>
    </recommendedName>
</protein>
<dbReference type="EMBL" id="KZ308411">
    <property type="protein sequence ID" value="KAG8229096.1"/>
    <property type="molecule type" value="Genomic_DNA"/>
</dbReference>
<dbReference type="GO" id="GO:0005634">
    <property type="term" value="C:nucleus"/>
    <property type="evidence" value="ECO:0007669"/>
    <property type="project" value="UniProtKB-SubCell"/>
</dbReference>
<evidence type="ECO:0000259" key="3">
    <source>
        <dbReference type="Pfam" id="PF13891"/>
    </source>
</evidence>
<comment type="subcellular location">
    <subcellularLocation>
        <location evidence="1">Nucleus</location>
    </subcellularLocation>
</comment>
<evidence type="ECO:0000256" key="1">
    <source>
        <dbReference type="ARBA" id="ARBA00004123"/>
    </source>
</evidence>
<feature type="domain" description="KANL2-like probable zinc-finger" evidence="3">
    <location>
        <begin position="27"/>
        <end position="89"/>
    </location>
</feature>
<organism evidence="4 5">
    <name type="scientific">Ladona fulva</name>
    <name type="common">Scarce chaser dragonfly</name>
    <name type="synonym">Libellula fulva</name>
    <dbReference type="NCBI Taxonomy" id="123851"/>
    <lineage>
        <taxon>Eukaryota</taxon>
        <taxon>Metazoa</taxon>
        <taxon>Ecdysozoa</taxon>
        <taxon>Arthropoda</taxon>
        <taxon>Hexapoda</taxon>
        <taxon>Insecta</taxon>
        <taxon>Pterygota</taxon>
        <taxon>Palaeoptera</taxon>
        <taxon>Odonata</taxon>
        <taxon>Epiprocta</taxon>
        <taxon>Anisoptera</taxon>
        <taxon>Libelluloidea</taxon>
        <taxon>Libellulidae</taxon>
        <taxon>Ladona</taxon>
    </lineage>
</organism>
<dbReference type="PANTHER" id="PTHR16198:SF2">
    <property type="entry name" value="INO80 COMPLEX SUBUNIT D"/>
    <property type="match status" value="1"/>
</dbReference>
<keyword evidence="5" id="KW-1185">Reference proteome</keyword>
<reference evidence="4" key="1">
    <citation type="submission" date="2013-04" db="EMBL/GenBank/DDBJ databases">
        <authorList>
            <person name="Qu J."/>
            <person name="Murali S.C."/>
            <person name="Bandaranaike D."/>
            <person name="Bellair M."/>
            <person name="Blankenburg K."/>
            <person name="Chao H."/>
            <person name="Dinh H."/>
            <person name="Doddapaneni H."/>
            <person name="Downs B."/>
            <person name="Dugan-Rocha S."/>
            <person name="Elkadiri S."/>
            <person name="Gnanaolivu R.D."/>
            <person name="Hernandez B."/>
            <person name="Javaid M."/>
            <person name="Jayaseelan J.C."/>
            <person name="Lee S."/>
            <person name="Li M."/>
            <person name="Ming W."/>
            <person name="Munidasa M."/>
            <person name="Muniz J."/>
            <person name="Nguyen L."/>
            <person name="Ongeri F."/>
            <person name="Osuji N."/>
            <person name="Pu L.-L."/>
            <person name="Puazo M."/>
            <person name="Qu C."/>
            <person name="Quiroz J."/>
            <person name="Raj R."/>
            <person name="Weissenberger G."/>
            <person name="Xin Y."/>
            <person name="Zou X."/>
            <person name="Han Y."/>
            <person name="Richards S."/>
            <person name="Worley K."/>
            <person name="Muzny D."/>
            <person name="Gibbs R."/>
        </authorList>
    </citation>
    <scope>NUCLEOTIDE SEQUENCE</scope>
    <source>
        <strain evidence="4">Sampled in the wild</strain>
    </source>
</reference>
<name>A0A8K0K657_LADFU</name>
<sequence>MSTHSIKYNMFEGKHIHFSPIDNKPLCSYSKKICKQRRLNGYAFCIRREVPEAPEYMHILEDGSAPFKQCSFVAKFKKCTNPIPSHEERGYETHPAYLYYSVSK</sequence>
<evidence type="ECO:0000313" key="4">
    <source>
        <dbReference type="EMBL" id="KAG8229096.1"/>
    </source>
</evidence>
<dbReference type="Pfam" id="PF13891">
    <property type="entry name" value="zf-C3HC3H_KANSL2"/>
    <property type="match status" value="1"/>
</dbReference>
<evidence type="ECO:0000256" key="2">
    <source>
        <dbReference type="ARBA" id="ARBA00023242"/>
    </source>
</evidence>
<dbReference type="OrthoDB" id="677315at2759"/>
<keyword evidence="2" id="KW-0539">Nucleus</keyword>
<dbReference type="PANTHER" id="PTHR16198">
    <property type="match status" value="1"/>
</dbReference>